<evidence type="ECO:0000256" key="1">
    <source>
        <dbReference type="SAM" id="Phobius"/>
    </source>
</evidence>
<evidence type="ECO:0000313" key="2">
    <source>
        <dbReference type="EMBL" id="MFD1046176.1"/>
    </source>
</evidence>
<keyword evidence="1" id="KW-0472">Membrane</keyword>
<feature type="transmembrane region" description="Helical" evidence="1">
    <location>
        <begin position="117"/>
        <end position="133"/>
    </location>
</feature>
<protein>
    <submittedName>
        <fullName evidence="2">Uncharacterized protein</fullName>
    </submittedName>
</protein>
<keyword evidence="1" id="KW-1133">Transmembrane helix</keyword>
<feature type="transmembrane region" description="Helical" evidence="1">
    <location>
        <begin position="45"/>
        <end position="71"/>
    </location>
</feature>
<dbReference type="EMBL" id="JBHTIS010000547">
    <property type="protein sequence ID" value="MFD1046176.1"/>
    <property type="molecule type" value="Genomic_DNA"/>
</dbReference>
<evidence type="ECO:0000313" key="3">
    <source>
        <dbReference type="Proteomes" id="UP001597045"/>
    </source>
</evidence>
<keyword evidence="1" id="KW-0812">Transmembrane</keyword>
<gene>
    <name evidence="2" type="ORF">ACFQ1S_11660</name>
</gene>
<dbReference type="Proteomes" id="UP001597045">
    <property type="component" value="Unassembled WGS sequence"/>
</dbReference>
<name>A0ABW3M6B5_9PSEU</name>
<feature type="transmembrane region" description="Helical" evidence="1">
    <location>
        <begin position="78"/>
        <end position="97"/>
    </location>
</feature>
<feature type="transmembrane region" description="Helical" evidence="1">
    <location>
        <begin position="7"/>
        <end position="25"/>
    </location>
</feature>
<proteinExistence type="predicted"/>
<organism evidence="2 3">
    <name type="scientific">Kibdelosporangium lantanae</name>
    <dbReference type="NCBI Taxonomy" id="1497396"/>
    <lineage>
        <taxon>Bacteria</taxon>
        <taxon>Bacillati</taxon>
        <taxon>Actinomycetota</taxon>
        <taxon>Actinomycetes</taxon>
        <taxon>Pseudonocardiales</taxon>
        <taxon>Pseudonocardiaceae</taxon>
        <taxon>Kibdelosporangium</taxon>
    </lineage>
</organism>
<accession>A0ABW3M6B5</accession>
<keyword evidence="3" id="KW-1185">Reference proteome</keyword>
<sequence>MRKWGPPAVAATGLVLIVVGMFLPWSRSGRTYRNSYASLGVLRELGFVGGVVDVWVGMIPLVAVVIAAYTLGLRRSAAVVAAVMSIMLGTISGVAAVQGGDEGSLIGIASSGPTTSLVGAVLALLGAVVVLVTQRKRSSGGES</sequence>
<comment type="caution">
    <text evidence="2">The sequence shown here is derived from an EMBL/GenBank/DDBJ whole genome shotgun (WGS) entry which is preliminary data.</text>
</comment>
<reference evidence="3" key="1">
    <citation type="journal article" date="2019" name="Int. J. Syst. Evol. Microbiol.">
        <title>The Global Catalogue of Microorganisms (GCM) 10K type strain sequencing project: providing services to taxonomists for standard genome sequencing and annotation.</title>
        <authorList>
            <consortium name="The Broad Institute Genomics Platform"/>
            <consortium name="The Broad Institute Genome Sequencing Center for Infectious Disease"/>
            <person name="Wu L."/>
            <person name="Ma J."/>
        </authorList>
    </citation>
    <scope>NUCLEOTIDE SEQUENCE [LARGE SCALE GENOMIC DNA]</scope>
    <source>
        <strain evidence="3">JCM 31486</strain>
    </source>
</reference>